<dbReference type="STRING" id="106004.A0A1Y2F039"/>
<name>A0A1Y2F039_9BASI</name>
<accession>A0A1Y2F039</accession>
<feature type="region of interest" description="Disordered" evidence="1">
    <location>
        <begin position="1"/>
        <end position="117"/>
    </location>
</feature>
<feature type="compositionally biased region" description="Low complexity" evidence="1">
    <location>
        <begin position="523"/>
        <end position="535"/>
    </location>
</feature>
<proteinExistence type="predicted"/>
<evidence type="ECO:0000313" key="2">
    <source>
        <dbReference type="EMBL" id="ORY77200.1"/>
    </source>
</evidence>
<keyword evidence="3" id="KW-1185">Reference proteome</keyword>
<evidence type="ECO:0000256" key="1">
    <source>
        <dbReference type="SAM" id="MobiDB-lite"/>
    </source>
</evidence>
<feature type="compositionally biased region" description="Pro residues" evidence="1">
    <location>
        <begin position="101"/>
        <end position="117"/>
    </location>
</feature>
<dbReference type="AlphaFoldDB" id="A0A1Y2F039"/>
<feature type="compositionally biased region" description="Low complexity" evidence="1">
    <location>
        <begin position="330"/>
        <end position="343"/>
    </location>
</feature>
<organism evidence="2 3">
    <name type="scientific">Leucosporidium creatinivorum</name>
    <dbReference type="NCBI Taxonomy" id="106004"/>
    <lineage>
        <taxon>Eukaryota</taxon>
        <taxon>Fungi</taxon>
        <taxon>Dikarya</taxon>
        <taxon>Basidiomycota</taxon>
        <taxon>Pucciniomycotina</taxon>
        <taxon>Microbotryomycetes</taxon>
        <taxon>Leucosporidiales</taxon>
        <taxon>Leucosporidium</taxon>
    </lineage>
</organism>
<feature type="region of interest" description="Disordered" evidence="1">
    <location>
        <begin position="195"/>
        <end position="224"/>
    </location>
</feature>
<dbReference type="EMBL" id="MCGR01000032">
    <property type="protein sequence ID" value="ORY77200.1"/>
    <property type="molecule type" value="Genomic_DNA"/>
</dbReference>
<feature type="compositionally biased region" description="Gly residues" evidence="1">
    <location>
        <begin position="352"/>
        <end position="363"/>
    </location>
</feature>
<reference evidence="2 3" key="1">
    <citation type="submission" date="2016-07" db="EMBL/GenBank/DDBJ databases">
        <title>Pervasive Adenine N6-methylation of Active Genes in Fungi.</title>
        <authorList>
            <consortium name="DOE Joint Genome Institute"/>
            <person name="Mondo S.J."/>
            <person name="Dannebaum R.O."/>
            <person name="Kuo R.C."/>
            <person name="Labutti K."/>
            <person name="Haridas S."/>
            <person name="Kuo A."/>
            <person name="Salamov A."/>
            <person name="Ahrendt S.R."/>
            <person name="Lipzen A."/>
            <person name="Sullivan W."/>
            <person name="Andreopoulos W.B."/>
            <person name="Clum A."/>
            <person name="Lindquist E."/>
            <person name="Daum C."/>
            <person name="Ramamoorthy G.K."/>
            <person name="Gryganskyi A."/>
            <person name="Culley D."/>
            <person name="Magnuson J.K."/>
            <person name="James T.Y."/>
            <person name="O'Malley M.A."/>
            <person name="Stajich J.E."/>
            <person name="Spatafora J.W."/>
            <person name="Visel A."/>
            <person name="Grigoriev I.V."/>
        </authorList>
    </citation>
    <scope>NUCLEOTIDE SEQUENCE [LARGE SCALE GENOMIC DNA]</scope>
    <source>
        <strain evidence="2 3">62-1032</strain>
    </source>
</reference>
<gene>
    <name evidence="2" type="ORF">BCR35DRAFT_305470</name>
</gene>
<evidence type="ECO:0000313" key="3">
    <source>
        <dbReference type="Proteomes" id="UP000193467"/>
    </source>
</evidence>
<sequence>MSLPTTISLTARDPTRSTADSATASEPAPPPGSGIIPMTLPALLQNPRVKQLQQPKAKKERLPSAEALTGQGGKRKQRRVQNAQLAGNPHLTRPSRADFQPGPPPNLSTTFAPPPPSFPRSLYIPPSEPSVSTPSSHGQFSMSLRGARKAVRAMMGGGGRNGKGDGGRVEEVLDIMESELRGWLAKSGRIEEDYYHATPSGGVGRVLDPTPIDEGQWSSTAASSLPDLPYSTASSASASSAPPPTLTELSRTPSALIWLLPSPHTRYLAHLLSRYYSLQSFSRPLSPLEPTIRVTHISRPNLVRPLAHIGAGLGGLGVDTPPGTDWSDVGATTGGEATTSGSEMDSRRRRSGGGVLGASGGETTGTDTDTDFDSEVEAGAAGWEAIPRGRRPLQLGEEVVLVSGGQWVPSDLESEEGGTGDEASSFGEDEDEDDTGVQSLASSFADLRPAQEEESDIEVDSGANVDSTPRRTSLPFTSLPSDSGTSTPRPLPLRARLPRESFPPPSAASSPAPAFSPVPSTPTPNHAATPTPTRASAVNRDVSTDSESSRSRSPTRARLVLEERGSAMAAGRKMEWTMPERTFGEWLFT</sequence>
<dbReference type="Proteomes" id="UP000193467">
    <property type="component" value="Unassembled WGS sequence"/>
</dbReference>
<feature type="compositionally biased region" description="Polar residues" evidence="1">
    <location>
        <begin position="464"/>
        <end position="487"/>
    </location>
</feature>
<dbReference type="InParanoid" id="A0A1Y2F039"/>
<comment type="caution">
    <text evidence="2">The sequence shown here is derived from an EMBL/GenBank/DDBJ whole genome shotgun (WGS) entry which is preliminary data.</text>
</comment>
<feature type="region of interest" description="Disordered" evidence="1">
    <location>
        <begin position="327"/>
        <end position="372"/>
    </location>
</feature>
<feature type="region of interest" description="Disordered" evidence="1">
    <location>
        <begin position="404"/>
        <end position="558"/>
    </location>
</feature>
<dbReference type="OrthoDB" id="10256743at2759"/>
<protein>
    <submittedName>
        <fullName evidence="2">Uncharacterized protein</fullName>
    </submittedName>
</protein>